<dbReference type="RefSeq" id="XP_057382738.1">
    <property type="nucleotide sequence ID" value="XM_057526755.1"/>
</dbReference>
<organism evidence="2 3">
    <name type="scientific">Balaenoptera acutorostrata</name>
    <name type="common">Common minke whale</name>
    <name type="synonym">Balaena rostrata</name>
    <dbReference type="NCBI Taxonomy" id="9767"/>
    <lineage>
        <taxon>Eukaryota</taxon>
        <taxon>Metazoa</taxon>
        <taxon>Chordata</taxon>
        <taxon>Craniata</taxon>
        <taxon>Vertebrata</taxon>
        <taxon>Euteleostomi</taxon>
        <taxon>Mammalia</taxon>
        <taxon>Eutheria</taxon>
        <taxon>Laurasiatheria</taxon>
        <taxon>Artiodactyla</taxon>
        <taxon>Whippomorpha</taxon>
        <taxon>Cetacea</taxon>
        <taxon>Mysticeti</taxon>
        <taxon>Balaenopteridae</taxon>
        <taxon>Balaenoptera</taxon>
    </lineage>
</organism>
<protein>
    <submittedName>
        <fullName evidence="3">DPEP2 neighbor protein-like</fullName>
    </submittedName>
</protein>
<proteinExistence type="predicted"/>
<evidence type="ECO:0000313" key="3">
    <source>
        <dbReference type="RefSeq" id="XP_057382738.1"/>
    </source>
</evidence>
<reference evidence="3" key="1">
    <citation type="submission" date="2025-08" db="UniProtKB">
        <authorList>
            <consortium name="RefSeq"/>
        </authorList>
    </citation>
    <scope>IDENTIFICATION</scope>
</reference>
<evidence type="ECO:0000313" key="2">
    <source>
        <dbReference type="Proteomes" id="UP001652580"/>
    </source>
</evidence>
<accession>A0ABM3RYR3</accession>
<gene>
    <name evidence="3" type="primary">LOC130704622</name>
</gene>
<dbReference type="GeneID" id="130704622"/>
<name>A0ABM3RYR3_BALAC</name>
<feature type="region of interest" description="Disordered" evidence="1">
    <location>
        <begin position="71"/>
        <end position="123"/>
    </location>
</feature>
<sequence>MSDRIVYIYSNLSSVPWEGSAAAAVAPVSPPIPGHYRVLNRGCGETQLGWHGETYCLVGGYRAYGDVPLATPANVEPEKPVPRRAPKRKHAPEKSDEDLGCPRPKIRRLEHGARRWTPQHLAG</sequence>
<feature type="compositionally biased region" description="Basic residues" evidence="1">
    <location>
        <begin position="82"/>
        <end position="91"/>
    </location>
</feature>
<evidence type="ECO:0000256" key="1">
    <source>
        <dbReference type="SAM" id="MobiDB-lite"/>
    </source>
</evidence>
<keyword evidence="2" id="KW-1185">Reference proteome</keyword>
<dbReference type="Proteomes" id="UP001652580">
    <property type="component" value="Chromosome 13"/>
</dbReference>